<feature type="region of interest" description="Disordered" evidence="10">
    <location>
        <begin position="94"/>
        <end position="158"/>
    </location>
</feature>
<organism evidence="11 12">
    <name type="scientific">Stegodyphus mimosarum</name>
    <name type="common">African social velvet spider</name>
    <dbReference type="NCBI Taxonomy" id="407821"/>
    <lineage>
        <taxon>Eukaryota</taxon>
        <taxon>Metazoa</taxon>
        <taxon>Ecdysozoa</taxon>
        <taxon>Arthropoda</taxon>
        <taxon>Chelicerata</taxon>
        <taxon>Arachnida</taxon>
        <taxon>Araneae</taxon>
        <taxon>Araneomorphae</taxon>
        <taxon>Entelegynae</taxon>
        <taxon>Eresoidea</taxon>
        <taxon>Eresidae</taxon>
        <taxon>Stegodyphus</taxon>
    </lineage>
</organism>
<gene>
    <name evidence="11" type="ORF">X975_09200</name>
</gene>
<feature type="region of interest" description="Disordered" evidence="10">
    <location>
        <begin position="15"/>
        <end position="62"/>
    </location>
</feature>
<evidence type="ECO:0000256" key="8">
    <source>
        <dbReference type="ARBA" id="ARBA00022701"/>
    </source>
</evidence>
<evidence type="ECO:0000313" key="11">
    <source>
        <dbReference type="EMBL" id="KFM82431.1"/>
    </source>
</evidence>
<comment type="subcellular location">
    <subcellularLocation>
        <location evidence="3">Cytoplasm</location>
        <location evidence="3">Cytoskeleton</location>
        <location evidence="3">Spindle</location>
    </subcellularLocation>
    <subcellularLocation>
        <location evidence="2">Nucleus</location>
    </subcellularLocation>
</comment>
<keyword evidence="6" id="KW-0963">Cytoplasm</keyword>
<dbReference type="AlphaFoldDB" id="A0A087UYJ2"/>
<feature type="non-terminal residue" evidence="11">
    <location>
        <position position="158"/>
    </location>
</feature>
<dbReference type="GO" id="GO:0005634">
    <property type="term" value="C:nucleus"/>
    <property type="evidence" value="ECO:0007669"/>
    <property type="project" value="UniProtKB-SubCell"/>
</dbReference>
<evidence type="ECO:0000256" key="10">
    <source>
        <dbReference type="SAM" id="MobiDB-lite"/>
    </source>
</evidence>
<dbReference type="OMA" id="VFDDIYS"/>
<accession>A0A087UYJ2</accession>
<evidence type="ECO:0000313" key="12">
    <source>
        <dbReference type="Proteomes" id="UP000054359"/>
    </source>
</evidence>
<evidence type="ECO:0000256" key="6">
    <source>
        <dbReference type="ARBA" id="ARBA00022490"/>
    </source>
</evidence>
<evidence type="ECO:0000256" key="2">
    <source>
        <dbReference type="ARBA" id="ARBA00004123"/>
    </source>
</evidence>
<evidence type="ECO:0000256" key="1">
    <source>
        <dbReference type="ARBA" id="ARBA00003805"/>
    </source>
</evidence>
<comment type="similarity">
    <text evidence="4">Belongs to the MAP Jupiter family.</text>
</comment>
<dbReference type="EMBL" id="KK122286">
    <property type="protein sequence ID" value="KFM82431.1"/>
    <property type="molecule type" value="Genomic_DNA"/>
</dbReference>
<dbReference type="InterPro" id="IPR033335">
    <property type="entry name" value="JUPITER"/>
</dbReference>
<dbReference type="Proteomes" id="UP000054359">
    <property type="component" value="Unassembled WGS sequence"/>
</dbReference>
<evidence type="ECO:0000256" key="3">
    <source>
        <dbReference type="ARBA" id="ARBA00004186"/>
    </source>
</evidence>
<keyword evidence="9" id="KW-0539">Nucleus</keyword>
<evidence type="ECO:0000256" key="5">
    <source>
        <dbReference type="ARBA" id="ARBA00021471"/>
    </source>
</evidence>
<keyword evidence="7" id="KW-0597">Phosphoprotein</keyword>
<sequence>MTSTGVTVGLDGTRVSSKVLKPPGGGSSDIFGLGNSQLPVSNGGEKKKEPETTQNRLFGTSDSLSSIAKTNRMQSNVFANETVVAPRSAKKRYVRRNPITGEEIEINAENVQEQTNGEEKNDKDETAEEKEVEVPDAKPVQTSIRVRQPPGGKSSGIF</sequence>
<comment type="function">
    <text evidence="1">Binds to all microtubule populations.</text>
</comment>
<dbReference type="OrthoDB" id="10071234at2759"/>
<name>A0A087UYJ2_STEMI</name>
<keyword evidence="8" id="KW-0493">Microtubule</keyword>
<dbReference type="GO" id="GO:0005819">
    <property type="term" value="C:spindle"/>
    <property type="evidence" value="ECO:0007669"/>
    <property type="project" value="UniProtKB-SubCell"/>
</dbReference>
<feature type="compositionally biased region" description="Polar residues" evidence="10">
    <location>
        <begin position="52"/>
        <end position="62"/>
    </location>
</feature>
<dbReference type="PANTHER" id="PTHR34930:SF2">
    <property type="entry name" value="MICROTUBULE-ASSOCIATED PROTEIN JUPITER"/>
    <property type="match status" value="1"/>
</dbReference>
<protein>
    <recommendedName>
        <fullName evidence="5">Microtubule-associated protein Jupiter</fullName>
    </recommendedName>
</protein>
<keyword evidence="12" id="KW-1185">Reference proteome</keyword>
<evidence type="ECO:0000256" key="7">
    <source>
        <dbReference type="ARBA" id="ARBA00022553"/>
    </source>
</evidence>
<proteinExistence type="inferred from homology"/>
<dbReference type="GO" id="GO:0005874">
    <property type="term" value="C:microtubule"/>
    <property type="evidence" value="ECO:0007669"/>
    <property type="project" value="UniProtKB-KW"/>
</dbReference>
<dbReference type="STRING" id="407821.A0A087UYJ2"/>
<evidence type="ECO:0000256" key="4">
    <source>
        <dbReference type="ARBA" id="ARBA00005344"/>
    </source>
</evidence>
<dbReference type="PANTHER" id="PTHR34930">
    <property type="entry name" value="GEO05313P1"/>
    <property type="match status" value="1"/>
</dbReference>
<reference evidence="11 12" key="1">
    <citation type="submission" date="2013-11" db="EMBL/GenBank/DDBJ databases">
        <title>Genome sequencing of Stegodyphus mimosarum.</title>
        <authorList>
            <person name="Bechsgaard J."/>
        </authorList>
    </citation>
    <scope>NUCLEOTIDE SEQUENCE [LARGE SCALE GENOMIC DNA]</scope>
</reference>
<evidence type="ECO:0000256" key="9">
    <source>
        <dbReference type="ARBA" id="ARBA00023242"/>
    </source>
</evidence>